<keyword evidence="3" id="KW-0547">Nucleotide-binding</keyword>
<dbReference type="CDD" id="cd03220">
    <property type="entry name" value="ABC_KpsT_Wzt"/>
    <property type="match status" value="1"/>
</dbReference>
<dbReference type="InterPro" id="IPR017871">
    <property type="entry name" value="ABC_transporter-like_CS"/>
</dbReference>
<evidence type="ECO:0000256" key="4">
    <source>
        <dbReference type="ARBA" id="ARBA00022840"/>
    </source>
</evidence>
<dbReference type="InterPro" id="IPR029439">
    <property type="entry name" value="Wzt_C"/>
</dbReference>
<dbReference type="Pfam" id="PF00005">
    <property type="entry name" value="ABC_tran"/>
    <property type="match status" value="1"/>
</dbReference>
<accession>A0A3B0Z2F4</accession>
<dbReference type="PANTHER" id="PTHR46743:SF2">
    <property type="entry name" value="TEICHOIC ACIDS EXPORT ATP-BINDING PROTEIN TAGH"/>
    <property type="match status" value="1"/>
</dbReference>
<feature type="domain" description="ABC transporter" evidence="5">
    <location>
        <begin position="35"/>
        <end position="259"/>
    </location>
</feature>
<keyword evidence="4 6" id="KW-0067">ATP-binding</keyword>
<dbReference type="GO" id="GO:0016020">
    <property type="term" value="C:membrane"/>
    <property type="evidence" value="ECO:0007669"/>
    <property type="project" value="InterPro"/>
</dbReference>
<dbReference type="EC" id="3.6.3.40" evidence="6"/>
<sequence length="433" mass="47805">MSSNEKQPSSILQDNVIIQATGLGKKYHLYAKPSDRFKHFLFKKKSAEIDCYHALKPMDLTLLKGEVLGIVGENGAGKSTLLQLICGTLSPSSGEIKVQGRIAALLELGSGFNPEFTGRENVFLNAGILGMNHVEITAKFDEIVAFSGIREAIDQPVKTYSSGMLVRLAFSVATSVDPDVLIIDEALSVGDGAFARKSFERIMQLRQKGTTILFCTHNLYQVEAICTKAIWLKKGKSVAFGQPSEVVKRYEAYLHSVDHHTGLRASDGNNLQDSADAESTLDYVPTKFKDIIVTLTTEQTSQTASLTDIPEGISGKSTLSIKAIWRCDKNSPPPSFAITIHTADSRMVASAGSHSDRDIKQRSIQSQNGQASATVIFEKIPLLKGEYWIEAYLLCEQGILFYDQRIPCARFKIKQEHNPLEQGIFHMNRVWSE</sequence>
<organism evidence="6">
    <name type="scientific">hydrothermal vent metagenome</name>
    <dbReference type="NCBI Taxonomy" id="652676"/>
    <lineage>
        <taxon>unclassified sequences</taxon>
        <taxon>metagenomes</taxon>
        <taxon>ecological metagenomes</taxon>
    </lineage>
</organism>
<dbReference type="CDD" id="cd10147">
    <property type="entry name" value="Wzt_C-like"/>
    <property type="match status" value="1"/>
</dbReference>
<proteinExistence type="inferred from homology"/>
<evidence type="ECO:0000256" key="3">
    <source>
        <dbReference type="ARBA" id="ARBA00022741"/>
    </source>
</evidence>
<dbReference type="PROSITE" id="PS00211">
    <property type="entry name" value="ABC_TRANSPORTER_1"/>
    <property type="match status" value="1"/>
</dbReference>
<dbReference type="Gene3D" id="2.70.50.60">
    <property type="entry name" value="abc- transporter (atp binding component) like domain"/>
    <property type="match status" value="1"/>
</dbReference>
<dbReference type="InterPro" id="IPR015860">
    <property type="entry name" value="ABC_transpr_TagH-like"/>
</dbReference>
<dbReference type="EMBL" id="UOFP01000112">
    <property type="protein sequence ID" value="VAW85861.1"/>
    <property type="molecule type" value="Genomic_DNA"/>
</dbReference>
<dbReference type="GO" id="GO:0140359">
    <property type="term" value="F:ABC-type transporter activity"/>
    <property type="evidence" value="ECO:0007669"/>
    <property type="project" value="InterPro"/>
</dbReference>
<comment type="similarity">
    <text evidence="1">Belongs to the ABC transporter superfamily.</text>
</comment>
<dbReference type="InterPro" id="IPR027417">
    <property type="entry name" value="P-loop_NTPase"/>
</dbReference>
<dbReference type="InterPro" id="IPR050683">
    <property type="entry name" value="Bact_Polysacc_Export_ATP-bd"/>
</dbReference>
<keyword evidence="6" id="KW-0378">Hydrolase</keyword>
<dbReference type="PROSITE" id="PS50893">
    <property type="entry name" value="ABC_TRANSPORTER_2"/>
    <property type="match status" value="1"/>
</dbReference>
<name>A0A3B0Z2F4_9ZZZZ</name>
<evidence type="ECO:0000256" key="1">
    <source>
        <dbReference type="ARBA" id="ARBA00005417"/>
    </source>
</evidence>
<dbReference type="GO" id="GO:0016887">
    <property type="term" value="F:ATP hydrolysis activity"/>
    <property type="evidence" value="ECO:0007669"/>
    <property type="project" value="InterPro"/>
</dbReference>
<dbReference type="SUPFAM" id="SSF52540">
    <property type="entry name" value="P-loop containing nucleoside triphosphate hydrolases"/>
    <property type="match status" value="1"/>
</dbReference>
<dbReference type="AlphaFoldDB" id="A0A3B0Z2F4"/>
<dbReference type="InterPro" id="IPR003593">
    <property type="entry name" value="AAA+_ATPase"/>
</dbReference>
<evidence type="ECO:0000313" key="6">
    <source>
        <dbReference type="EMBL" id="VAW85861.1"/>
    </source>
</evidence>
<dbReference type="SMART" id="SM00382">
    <property type="entry name" value="AAA"/>
    <property type="match status" value="1"/>
</dbReference>
<evidence type="ECO:0000256" key="2">
    <source>
        <dbReference type="ARBA" id="ARBA00022448"/>
    </source>
</evidence>
<dbReference type="InterPro" id="IPR003439">
    <property type="entry name" value="ABC_transporter-like_ATP-bd"/>
</dbReference>
<dbReference type="Gene3D" id="3.40.50.300">
    <property type="entry name" value="P-loop containing nucleotide triphosphate hydrolases"/>
    <property type="match status" value="1"/>
</dbReference>
<evidence type="ECO:0000259" key="5">
    <source>
        <dbReference type="PROSITE" id="PS50893"/>
    </source>
</evidence>
<dbReference type="PANTHER" id="PTHR46743">
    <property type="entry name" value="TEICHOIC ACIDS EXPORT ATP-BINDING PROTEIN TAGH"/>
    <property type="match status" value="1"/>
</dbReference>
<protein>
    <submittedName>
        <fullName evidence="6">Teichoic acid export ATP-binding protein TagH</fullName>
        <ecNumber evidence="6">3.6.3.40</ecNumber>
    </submittedName>
</protein>
<keyword evidence="2" id="KW-0813">Transport</keyword>
<reference evidence="6" key="1">
    <citation type="submission" date="2018-06" db="EMBL/GenBank/DDBJ databases">
        <authorList>
            <person name="Zhirakovskaya E."/>
        </authorList>
    </citation>
    <scope>NUCLEOTIDE SEQUENCE</scope>
</reference>
<gene>
    <name evidence="6" type="ORF">MNBD_GAMMA18-2353</name>
</gene>
<dbReference type="GO" id="GO:0005524">
    <property type="term" value="F:ATP binding"/>
    <property type="evidence" value="ECO:0007669"/>
    <property type="project" value="UniProtKB-KW"/>
</dbReference>